<dbReference type="PANTHER" id="PTHR30575">
    <property type="entry name" value="PEPTIDASE M20"/>
    <property type="match status" value="1"/>
</dbReference>
<dbReference type="Gene3D" id="3.40.630.10">
    <property type="entry name" value="Zn peptidases"/>
    <property type="match status" value="1"/>
</dbReference>
<name>A0ABS4Q6A7_9NOCA</name>
<dbReference type="Pfam" id="PF01546">
    <property type="entry name" value="Peptidase_M20"/>
    <property type="match status" value="1"/>
</dbReference>
<dbReference type="Gene3D" id="3.30.70.360">
    <property type="match status" value="1"/>
</dbReference>
<accession>A0ABS4Q6A7</accession>
<dbReference type="InterPro" id="IPR017439">
    <property type="entry name" value="Amidohydrolase"/>
</dbReference>
<protein>
    <recommendedName>
        <fullName evidence="1">Peptidase M20 domain-containing protein 2</fullName>
    </recommendedName>
</protein>
<keyword evidence="5" id="KW-1185">Reference proteome</keyword>
<dbReference type="InterPro" id="IPR017144">
    <property type="entry name" value="Xaa-Arg_dipeptidase"/>
</dbReference>
<feature type="region of interest" description="Disordered" evidence="2">
    <location>
        <begin position="1"/>
        <end position="26"/>
    </location>
</feature>
<dbReference type="RefSeq" id="WP_209883674.1">
    <property type="nucleotide sequence ID" value="NZ_JAGGMR010000001.1"/>
</dbReference>
<evidence type="ECO:0000259" key="3">
    <source>
        <dbReference type="Pfam" id="PF07687"/>
    </source>
</evidence>
<reference evidence="4 5" key="1">
    <citation type="submission" date="2021-03" db="EMBL/GenBank/DDBJ databases">
        <title>Sequencing the genomes of 1000 actinobacteria strains.</title>
        <authorList>
            <person name="Klenk H.-P."/>
        </authorList>
    </citation>
    <scope>NUCLEOTIDE SEQUENCE [LARGE SCALE GENOMIC DNA]</scope>
    <source>
        <strain evidence="4 5">DSM 45516</strain>
    </source>
</reference>
<dbReference type="InterPro" id="IPR036264">
    <property type="entry name" value="Bact_exopeptidase_dim_dom"/>
</dbReference>
<gene>
    <name evidence="4" type="ORF">BJ987_000126</name>
</gene>
<comment type="similarity">
    <text evidence="1">Belongs to the peptidase M20A family.</text>
</comment>
<evidence type="ECO:0000256" key="1">
    <source>
        <dbReference type="PIRNR" id="PIRNR037226"/>
    </source>
</evidence>
<feature type="domain" description="Peptidase M20 dimerisation" evidence="3">
    <location>
        <begin position="185"/>
        <end position="277"/>
    </location>
</feature>
<organism evidence="4 5">
    <name type="scientific">Nocardia goodfellowii</name>
    <dbReference type="NCBI Taxonomy" id="882446"/>
    <lineage>
        <taxon>Bacteria</taxon>
        <taxon>Bacillati</taxon>
        <taxon>Actinomycetota</taxon>
        <taxon>Actinomycetes</taxon>
        <taxon>Mycobacteriales</taxon>
        <taxon>Nocardiaceae</taxon>
        <taxon>Nocardia</taxon>
    </lineage>
</organism>
<dbReference type="EMBL" id="JAGGMR010000001">
    <property type="protein sequence ID" value="MBP2187225.1"/>
    <property type="molecule type" value="Genomic_DNA"/>
</dbReference>
<dbReference type="NCBIfam" id="TIGR01891">
    <property type="entry name" value="amidohydrolases"/>
    <property type="match status" value="1"/>
</dbReference>
<evidence type="ECO:0000256" key="2">
    <source>
        <dbReference type="SAM" id="MobiDB-lite"/>
    </source>
</evidence>
<dbReference type="SUPFAM" id="SSF53187">
    <property type="entry name" value="Zn-dependent exopeptidases"/>
    <property type="match status" value="1"/>
</dbReference>
<feature type="compositionally biased region" description="Basic and acidic residues" evidence="2">
    <location>
        <begin position="7"/>
        <end position="17"/>
    </location>
</feature>
<dbReference type="SUPFAM" id="SSF55031">
    <property type="entry name" value="Bacterial exopeptidase dimerisation domain"/>
    <property type="match status" value="1"/>
</dbReference>
<dbReference type="Pfam" id="PF07687">
    <property type="entry name" value="M20_dimer"/>
    <property type="match status" value="1"/>
</dbReference>
<dbReference type="InterPro" id="IPR002933">
    <property type="entry name" value="Peptidase_M20"/>
</dbReference>
<dbReference type="PIRSF" id="PIRSF037226">
    <property type="entry name" value="Amidohydrolase_ACY1L2_prd"/>
    <property type="match status" value="1"/>
</dbReference>
<sequence length="412" mass="42870">MPPPRSGHPESPGEPHAGRSAGGTRADAAIETAASRLIELSHSIHAEPELAFEEHRSVAKTIEPLAERGFEVRTGVAELPTAFRASYGSGELTVALCAEYDALPGLGHACGHNIIAAASVGAALGLAELADELGLTVVVLGTPAEESGGGKVLMLDRGVFDDVAMAMMVHPGPRDIAGAHSLALADIEVVFHGVEAHASAAPELGRNAGDAVTVAQVAIGLLRQHIRPGQQLHGIVGDGGVAPNIVPGRAELLYYLRAVDSASLEELMRRASDCFEAGALATGCTHEIRTLAPTYTELTPDPALLCAYREQIADLGRVPIAPEFEAQRPLGSTDMGNVTNVIPGIHPVIGIDADGAVTHQPGFAAASVNASADRAVVDGAVALARTAIAIARDDVQRDRLLQRLVQRQEDFR</sequence>
<dbReference type="InterPro" id="IPR011650">
    <property type="entry name" value="Peptidase_M20_dimer"/>
</dbReference>
<dbReference type="InterPro" id="IPR052030">
    <property type="entry name" value="Peptidase_M20/M20A_hydrolases"/>
</dbReference>
<dbReference type="Proteomes" id="UP001519325">
    <property type="component" value="Unassembled WGS sequence"/>
</dbReference>
<evidence type="ECO:0000313" key="4">
    <source>
        <dbReference type="EMBL" id="MBP2187225.1"/>
    </source>
</evidence>
<dbReference type="PANTHER" id="PTHR30575:SF0">
    <property type="entry name" value="XAA-ARG DIPEPTIDASE"/>
    <property type="match status" value="1"/>
</dbReference>
<proteinExistence type="inferred from homology"/>
<comment type="caution">
    <text evidence="4">The sequence shown here is derived from an EMBL/GenBank/DDBJ whole genome shotgun (WGS) entry which is preliminary data.</text>
</comment>
<dbReference type="CDD" id="cd05672">
    <property type="entry name" value="M20_ACY1L2-like"/>
    <property type="match status" value="1"/>
</dbReference>
<evidence type="ECO:0000313" key="5">
    <source>
        <dbReference type="Proteomes" id="UP001519325"/>
    </source>
</evidence>